<keyword evidence="2" id="KW-1185">Reference proteome</keyword>
<dbReference type="Proteomes" id="UP000265520">
    <property type="component" value="Unassembled WGS sequence"/>
</dbReference>
<feature type="non-terminal residue" evidence="1">
    <location>
        <position position="1"/>
    </location>
</feature>
<name>A0A392T412_9FABA</name>
<evidence type="ECO:0000313" key="1">
    <source>
        <dbReference type="EMBL" id="MCI55789.1"/>
    </source>
</evidence>
<organism evidence="1 2">
    <name type="scientific">Trifolium medium</name>
    <dbReference type="NCBI Taxonomy" id="97028"/>
    <lineage>
        <taxon>Eukaryota</taxon>
        <taxon>Viridiplantae</taxon>
        <taxon>Streptophyta</taxon>
        <taxon>Embryophyta</taxon>
        <taxon>Tracheophyta</taxon>
        <taxon>Spermatophyta</taxon>
        <taxon>Magnoliopsida</taxon>
        <taxon>eudicotyledons</taxon>
        <taxon>Gunneridae</taxon>
        <taxon>Pentapetalae</taxon>
        <taxon>rosids</taxon>
        <taxon>fabids</taxon>
        <taxon>Fabales</taxon>
        <taxon>Fabaceae</taxon>
        <taxon>Papilionoideae</taxon>
        <taxon>50 kb inversion clade</taxon>
        <taxon>NPAAA clade</taxon>
        <taxon>Hologalegina</taxon>
        <taxon>IRL clade</taxon>
        <taxon>Trifolieae</taxon>
        <taxon>Trifolium</taxon>
    </lineage>
</organism>
<accession>A0A392T412</accession>
<reference evidence="1 2" key="1">
    <citation type="journal article" date="2018" name="Front. Plant Sci.">
        <title>Red Clover (Trifolium pratense) and Zigzag Clover (T. medium) - A Picture of Genomic Similarities and Differences.</title>
        <authorList>
            <person name="Dluhosova J."/>
            <person name="Istvanek J."/>
            <person name="Nedelnik J."/>
            <person name="Repkova J."/>
        </authorList>
    </citation>
    <scope>NUCLEOTIDE SEQUENCE [LARGE SCALE GENOMIC DNA]</scope>
    <source>
        <strain evidence="2">cv. 10/8</strain>
        <tissue evidence="1">Leaf</tissue>
    </source>
</reference>
<comment type="caution">
    <text evidence="1">The sequence shown here is derived from an EMBL/GenBank/DDBJ whole genome shotgun (WGS) entry which is preliminary data.</text>
</comment>
<sequence length="10" mass="913">AGSTAIAPEP</sequence>
<dbReference type="EMBL" id="LXQA010501551">
    <property type="protein sequence ID" value="MCI55789.1"/>
    <property type="molecule type" value="Genomic_DNA"/>
</dbReference>
<protein>
    <submittedName>
        <fullName evidence="1">Uncharacterized protein</fullName>
    </submittedName>
</protein>
<evidence type="ECO:0000313" key="2">
    <source>
        <dbReference type="Proteomes" id="UP000265520"/>
    </source>
</evidence>
<proteinExistence type="predicted"/>